<evidence type="ECO:0000256" key="4">
    <source>
        <dbReference type="SAM" id="MobiDB-lite"/>
    </source>
</evidence>
<evidence type="ECO:0000313" key="8">
    <source>
        <dbReference type="Proteomes" id="UP000643610"/>
    </source>
</evidence>
<evidence type="ECO:0000256" key="2">
    <source>
        <dbReference type="ARBA" id="ARBA00029447"/>
    </source>
</evidence>
<dbReference type="SMART" id="SM00283">
    <property type="entry name" value="MA"/>
    <property type="match status" value="1"/>
</dbReference>
<feature type="compositionally biased region" description="Low complexity" evidence="4">
    <location>
        <begin position="371"/>
        <end position="387"/>
    </location>
</feature>
<sequence length="387" mass="42666">MQKDFFRQPAFAYLAGFIGIATSFTLAWRQASLLSFSLFALSAIAIGLLVLSLLRSFAMLNADDFENAQLGSSANTVNELRDLLTNVLPIWEAHVESVRTQSENSVNDLINSFASMVNELDKAGFEGVSNIDRHNIQKSDVTITLLQLCKKELAPLINSLSQMIESKDELLTCIRDLAKATSDMSSMAQDVGQIAAQTNLLAINAAIEAARVGAQGRGFAVVADEVRKLSQRSAETGKHMAERVNHISNVTKVALTTADRSAVQDKKILEISGDVVRDVLSHVQTLGDTAEQMRHHGNIIRTDVENLLVALQFQDRISQILQVVRDDMSKLEQLAQDLHQTTIPSTDDWVEGLKDTYTMEEELRRHDKSKSTASATTNATESEITFF</sequence>
<protein>
    <recommendedName>
        <fullName evidence="6">Methyl-accepting transducer domain-containing protein</fullName>
    </recommendedName>
</protein>
<evidence type="ECO:0000256" key="5">
    <source>
        <dbReference type="SAM" id="Phobius"/>
    </source>
</evidence>
<comment type="caution">
    <text evidence="7">The sequence shown here is derived from an EMBL/GenBank/DDBJ whole genome shotgun (WGS) entry which is preliminary data.</text>
</comment>
<dbReference type="Gene3D" id="1.10.287.950">
    <property type="entry name" value="Methyl-accepting chemotaxis protein"/>
    <property type="match status" value="1"/>
</dbReference>
<dbReference type="PRINTS" id="PR00260">
    <property type="entry name" value="CHEMTRNSDUCR"/>
</dbReference>
<keyword evidence="5" id="KW-0472">Membrane</keyword>
<feature type="transmembrane region" description="Helical" evidence="5">
    <location>
        <begin position="12"/>
        <end position="28"/>
    </location>
</feature>
<dbReference type="InterPro" id="IPR004089">
    <property type="entry name" value="MCPsignal_dom"/>
</dbReference>
<gene>
    <name evidence="7" type="ORF">H8K33_15725</name>
</gene>
<dbReference type="PANTHER" id="PTHR32089">
    <property type="entry name" value="METHYL-ACCEPTING CHEMOTAXIS PROTEIN MCPB"/>
    <property type="match status" value="1"/>
</dbReference>
<dbReference type="InterPro" id="IPR004090">
    <property type="entry name" value="Chemotax_Me-accpt_rcpt"/>
</dbReference>
<evidence type="ECO:0000259" key="6">
    <source>
        <dbReference type="PROSITE" id="PS50111"/>
    </source>
</evidence>
<dbReference type="PROSITE" id="PS50111">
    <property type="entry name" value="CHEMOTAXIS_TRANSDUC_2"/>
    <property type="match status" value="1"/>
</dbReference>
<keyword evidence="8" id="KW-1185">Reference proteome</keyword>
<dbReference type="Proteomes" id="UP000643610">
    <property type="component" value="Unassembled WGS sequence"/>
</dbReference>
<organism evidence="7 8">
    <name type="scientific">Undibacterium amnicola</name>
    <dbReference type="NCBI Taxonomy" id="1834038"/>
    <lineage>
        <taxon>Bacteria</taxon>
        <taxon>Pseudomonadati</taxon>
        <taxon>Pseudomonadota</taxon>
        <taxon>Betaproteobacteria</taxon>
        <taxon>Burkholderiales</taxon>
        <taxon>Oxalobacteraceae</taxon>
        <taxon>Undibacterium</taxon>
    </lineage>
</organism>
<evidence type="ECO:0000256" key="1">
    <source>
        <dbReference type="ARBA" id="ARBA00023224"/>
    </source>
</evidence>
<name>A0ABR6XUB3_9BURK</name>
<feature type="domain" description="Methyl-accepting transducer" evidence="6">
    <location>
        <begin position="150"/>
        <end position="321"/>
    </location>
</feature>
<proteinExistence type="inferred from homology"/>
<dbReference type="SUPFAM" id="SSF58104">
    <property type="entry name" value="Methyl-accepting chemotaxis protein (MCP) signaling domain"/>
    <property type="match status" value="1"/>
</dbReference>
<dbReference type="EMBL" id="JACOFU010000007">
    <property type="protein sequence ID" value="MBC3832958.1"/>
    <property type="molecule type" value="Genomic_DNA"/>
</dbReference>
<dbReference type="RefSeq" id="WP_186892001.1">
    <property type="nucleotide sequence ID" value="NZ_JACOFU010000007.1"/>
</dbReference>
<keyword evidence="5" id="KW-0812">Transmembrane</keyword>
<comment type="similarity">
    <text evidence="2">Belongs to the methyl-accepting chemotaxis (MCP) protein family.</text>
</comment>
<keyword evidence="5" id="KW-1133">Transmembrane helix</keyword>
<dbReference type="PANTHER" id="PTHR32089:SF112">
    <property type="entry name" value="LYSOZYME-LIKE PROTEIN-RELATED"/>
    <property type="match status" value="1"/>
</dbReference>
<keyword evidence="1 3" id="KW-0807">Transducer</keyword>
<evidence type="ECO:0000313" key="7">
    <source>
        <dbReference type="EMBL" id="MBC3832958.1"/>
    </source>
</evidence>
<feature type="transmembrane region" description="Helical" evidence="5">
    <location>
        <begin position="34"/>
        <end position="54"/>
    </location>
</feature>
<evidence type="ECO:0000256" key="3">
    <source>
        <dbReference type="PROSITE-ProRule" id="PRU00284"/>
    </source>
</evidence>
<reference evidence="7 8" key="1">
    <citation type="submission" date="2020-08" db="EMBL/GenBank/DDBJ databases">
        <title>Novel species isolated from subtropical streams in China.</title>
        <authorList>
            <person name="Lu H."/>
        </authorList>
    </citation>
    <scope>NUCLEOTIDE SEQUENCE [LARGE SCALE GENOMIC DNA]</scope>
    <source>
        <strain evidence="7 8">KCTC 52442</strain>
    </source>
</reference>
<feature type="region of interest" description="Disordered" evidence="4">
    <location>
        <begin position="366"/>
        <end position="387"/>
    </location>
</feature>
<accession>A0ABR6XUB3</accession>
<dbReference type="Pfam" id="PF00015">
    <property type="entry name" value="MCPsignal"/>
    <property type="match status" value="1"/>
</dbReference>